<dbReference type="EMBL" id="SNRW01035795">
    <property type="protein sequence ID" value="KAA6354730.1"/>
    <property type="molecule type" value="Genomic_DNA"/>
</dbReference>
<accession>A0A5J4TB15</accession>
<comment type="caution">
    <text evidence="2">The sequence shown here is derived from an EMBL/GenBank/DDBJ whole genome shotgun (WGS) entry which is preliminary data.</text>
</comment>
<sequence length="114" mass="13380">MQQQQQFPQQSFSRIEVVLDDDTLSTLQLDVTVDSVVTSILTEKKLKLKKDDILIEKRMIVKKQQKMSLIDYFTNKNVNNQQRSAMEKDSDQQRENKVEEDAVDVQEMQSILFI</sequence>
<evidence type="ECO:0000313" key="2">
    <source>
        <dbReference type="EMBL" id="KAA6354730.1"/>
    </source>
</evidence>
<proteinExistence type="predicted"/>
<feature type="region of interest" description="Disordered" evidence="1">
    <location>
        <begin position="80"/>
        <end position="101"/>
    </location>
</feature>
<organism evidence="2 3">
    <name type="scientific">Streblomastix strix</name>
    <dbReference type="NCBI Taxonomy" id="222440"/>
    <lineage>
        <taxon>Eukaryota</taxon>
        <taxon>Metamonada</taxon>
        <taxon>Preaxostyla</taxon>
        <taxon>Oxymonadida</taxon>
        <taxon>Streblomastigidae</taxon>
        <taxon>Streblomastix</taxon>
    </lineage>
</organism>
<evidence type="ECO:0000256" key="1">
    <source>
        <dbReference type="SAM" id="MobiDB-lite"/>
    </source>
</evidence>
<name>A0A5J4TB15_9EUKA</name>
<evidence type="ECO:0000313" key="3">
    <source>
        <dbReference type="Proteomes" id="UP000324800"/>
    </source>
</evidence>
<feature type="compositionally biased region" description="Basic and acidic residues" evidence="1">
    <location>
        <begin position="85"/>
        <end position="100"/>
    </location>
</feature>
<dbReference type="AlphaFoldDB" id="A0A5J4TB15"/>
<dbReference type="Proteomes" id="UP000324800">
    <property type="component" value="Unassembled WGS sequence"/>
</dbReference>
<protein>
    <submittedName>
        <fullName evidence="2">Uncharacterized protein</fullName>
    </submittedName>
</protein>
<gene>
    <name evidence="2" type="ORF">EZS28_049743</name>
</gene>
<reference evidence="2 3" key="1">
    <citation type="submission" date="2019-03" db="EMBL/GenBank/DDBJ databases">
        <title>Single cell metagenomics reveals metabolic interactions within the superorganism composed of flagellate Streblomastix strix and complex community of Bacteroidetes bacteria on its surface.</title>
        <authorList>
            <person name="Treitli S.C."/>
            <person name="Kolisko M."/>
            <person name="Husnik F."/>
            <person name="Keeling P."/>
            <person name="Hampl V."/>
        </authorList>
    </citation>
    <scope>NUCLEOTIDE SEQUENCE [LARGE SCALE GENOMIC DNA]</scope>
    <source>
        <strain evidence="2">ST1C</strain>
    </source>
</reference>